<evidence type="ECO:0000259" key="1">
    <source>
        <dbReference type="Pfam" id="PF09977"/>
    </source>
</evidence>
<dbReference type="Proteomes" id="UP000608345">
    <property type="component" value="Unassembled WGS sequence"/>
</dbReference>
<evidence type="ECO:0000313" key="3">
    <source>
        <dbReference type="Proteomes" id="UP000608345"/>
    </source>
</evidence>
<proteinExistence type="predicted"/>
<name>A0A918JNF4_9BURK</name>
<dbReference type="AlphaFoldDB" id="A0A918JNF4"/>
<organism evidence="2 3">
    <name type="scientific">Advenella faeciporci</name>
    <dbReference type="NCBI Taxonomy" id="797535"/>
    <lineage>
        <taxon>Bacteria</taxon>
        <taxon>Pseudomonadati</taxon>
        <taxon>Pseudomonadota</taxon>
        <taxon>Betaproteobacteria</taxon>
        <taxon>Burkholderiales</taxon>
        <taxon>Alcaligenaceae</taxon>
    </lineage>
</organism>
<reference evidence="2" key="1">
    <citation type="journal article" date="2014" name="Int. J. Syst. Evol. Microbiol.">
        <title>Complete genome sequence of Corynebacterium casei LMG S-19264T (=DSM 44701T), isolated from a smear-ripened cheese.</title>
        <authorList>
            <consortium name="US DOE Joint Genome Institute (JGI-PGF)"/>
            <person name="Walter F."/>
            <person name="Albersmeier A."/>
            <person name="Kalinowski J."/>
            <person name="Ruckert C."/>
        </authorList>
    </citation>
    <scope>NUCLEOTIDE SEQUENCE</scope>
    <source>
        <strain evidence="2">KCTC 23732</strain>
    </source>
</reference>
<comment type="caution">
    <text evidence="2">The sequence shown here is derived from an EMBL/GenBank/DDBJ whole genome shotgun (WGS) entry which is preliminary data.</text>
</comment>
<dbReference type="InterPro" id="IPR018705">
    <property type="entry name" value="DUF2134_membrane"/>
</dbReference>
<protein>
    <recommendedName>
        <fullName evidence="1">DUF2134 domain-containing protein</fullName>
    </recommendedName>
</protein>
<gene>
    <name evidence="2" type="ORF">GCM10011450_19360</name>
</gene>
<feature type="domain" description="DUF2134" evidence="1">
    <location>
        <begin position="40"/>
        <end position="121"/>
    </location>
</feature>
<dbReference type="Pfam" id="PF09977">
    <property type="entry name" value="Tad_C"/>
    <property type="match status" value="1"/>
</dbReference>
<reference evidence="2" key="2">
    <citation type="submission" date="2020-09" db="EMBL/GenBank/DDBJ databases">
        <authorList>
            <person name="Sun Q."/>
            <person name="Kim S."/>
        </authorList>
    </citation>
    <scope>NUCLEOTIDE SEQUENCE</scope>
    <source>
        <strain evidence="2">KCTC 23732</strain>
    </source>
</reference>
<evidence type="ECO:0000313" key="2">
    <source>
        <dbReference type="EMBL" id="GGW89226.1"/>
    </source>
</evidence>
<sequence length="717" mass="75964">MKRELQNTADLAALSGVQTLSNALWLSDSKEIADVDCSAAEEIGKQTARENFKSHGVLSDSQLEVTCGKWKENQVPGDPRHFIATPTVEDDTNSLYVKITYDALPFSSFSFGSTIVVEAIAKSSKPVAAFQVGSQLLRFDNEAPLGSLLGLVGLDVSTLTLLDSNGLAGATITPSGLLGLLGGVGINELGLLTPNGVAKLDNVTVLQLINASAELVGQGTAAAVELGVLAQKLVNIELEEIKLLDTAIPLGGGKDQPGLLAFLGIGGNDPLGGALDVKLGVGDLLKTAIAVAANGHALEIPDLNLLGLAKAKLRIVEPPVIAIGPVGITGYSAQVRLWLDIDTDNLLGGLLTPLVSGLLGTRVHLPIAVDVVSGEGELTKLQCSKNPPTMDVSVKSRILNVCVGGLTENDIFSTTMACHDISSFKNSNPELIRLLHIPVLSGKLYVPALEDDGMVSGLAVDETGKTDPNSLNLGDTVEGIVDGVLELLSGLFRAPNTNSFPKDWVWNGSYENDSLIPGMVLTYLEEAEKDALGRYDINKANELITKGRGSEGDEDYLPKLLEEDFVIPDSVVEWCGLSKCQRDGTFTEVFYNTTEKIDSLGDILGFGDSCRGIFKNLVGDYNQCVRNRLTALLTDNQQYIPSFEPKVVDTILTVNVEDSCRGLLCIVLDPIVSVLKPILNGVGSVLTAVLDNLLGLEVGRTEVTALAIDCDPAQLVY</sequence>
<accession>A0A918JNF4</accession>
<dbReference type="EMBL" id="BMYS01000013">
    <property type="protein sequence ID" value="GGW89226.1"/>
    <property type="molecule type" value="Genomic_DNA"/>
</dbReference>
<keyword evidence="3" id="KW-1185">Reference proteome</keyword>